<protein>
    <submittedName>
        <fullName evidence="2">Uncharacterized protein</fullName>
    </submittedName>
</protein>
<evidence type="ECO:0000256" key="1">
    <source>
        <dbReference type="SAM" id="MobiDB-lite"/>
    </source>
</evidence>
<proteinExistence type="predicted"/>
<accession>A0A0A9CLA9</accession>
<reference evidence="2" key="1">
    <citation type="submission" date="2014-09" db="EMBL/GenBank/DDBJ databases">
        <authorList>
            <person name="Magalhaes I.L.F."/>
            <person name="Oliveira U."/>
            <person name="Santos F.R."/>
            <person name="Vidigal T.H.D.A."/>
            <person name="Brescovit A.D."/>
            <person name="Santos A.J."/>
        </authorList>
    </citation>
    <scope>NUCLEOTIDE SEQUENCE</scope>
    <source>
        <tissue evidence="2">Shoot tissue taken approximately 20 cm above the soil surface</tissue>
    </source>
</reference>
<feature type="compositionally biased region" description="Low complexity" evidence="1">
    <location>
        <begin position="19"/>
        <end position="28"/>
    </location>
</feature>
<dbReference type="EMBL" id="GBRH01222657">
    <property type="protein sequence ID" value="JAD75238.1"/>
    <property type="molecule type" value="Transcribed_RNA"/>
</dbReference>
<dbReference type="AlphaFoldDB" id="A0A0A9CLA9"/>
<feature type="region of interest" description="Disordered" evidence="1">
    <location>
        <begin position="116"/>
        <end position="148"/>
    </location>
</feature>
<organism evidence="2">
    <name type="scientific">Arundo donax</name>
    <name type="common">Giant reed</name>
    <name type="synonym">Donax arundinaceus</name>
    <dbReference type="NCBI Taxonomy" id="35708"/>
    <lineage>
        <taxon>Eukaryota</taxon>
        <taxon>Viridiplantae</taxon>
        <taxon>Streptophyta</taxon>
        <taxon>Embryophyta</taxon>
        <taxon>Tracheophyta</taxon>
        <taxon>Spermatophyta</taxon>
        <taxon>Magnoliopsida</taxon>
        <taxon>Liliopsida</taxon>
        <taxon>Poales</taxon>
        <taxon>Poaceae</taxon>
        <taxon>PACMAD clade</taxon>
        <taxon>Arundinoideae</taxon>
        <taxon>Arundineae</taxon>
        <taxon>Arundo</taxon>
    </lineage>
</organism>
<sequence length="148" mass="14759">MSGTGVVSPSSSTATLSALRPALSGPSIPRSPSPPPASAATSAGLISPRSFCSALAAALVALLLVSAGGGAGAATASAAAGAGLPCASRALRAALRSTGILSHGAPCPRLLPLLKFRRRRRRSQSRRSRGGGDDRRSGTRWLAPRPGR</sequence>
<reference evidence="2" key="2">
    <citation type="journal article" date="2015" name="Data Brief">
        <title>Shoot transcriptome of the giant reed, Arundo donax.</title>
        <authorList>
            <person name="Barrero R.A."/>
            <person name="Guerrero F.D."/>
            <person name="Moolhuijzen P."/>
            <person name="Goolsby J.A."/>
            <person name="Tidwell J."/>
            <person name="Bellgard S.E."/>
            <person name="Bellgard M.I."/>
        </authorList>
    </citation>
    <scope>NUCLEOTIDE SEQUENCE</scope>
    <source>
        <tissue evidence="2">Shoot tissue taken approximately 20 cm above the soil surface</tissue>
    </source>
</reference>
<feature type="compositionally biased region" description="Basic residues" evidence="1">
    <location>
        <begin position="116"/>
        <end position="129"/>
    </location>
</feature>
<name>A0A0A9CLA9_ARUDO</name>
<feature type="region of interest" description="Disordered" evidence="1">
    <location>
        <begin position="19"/>
        <end position="43"/>
    </location>
</feature>
<evidence type="ECO:0000313" key="2">
    <source>
        <dbReference type="EMBL" id="JAD75238.1"/>
    </source>
</evidence>